<name>X1CXM0_9ZZZZ</name>
<evidence type="ECO:0000313" key="1">
    <source>
        <dbReference type="EMBL" id="GAH00805.1"/>
    </source>
</evidence>
<accession>X1CXM0</accession>
<gene>
    <name evidence="1" type="ORF">S01H4_43678</name>
</gene>
<proteinExistence type="predicted"/>
<sequence>VEASAIAENAFEFIRKNYRMETFLKNALEEIM</sequence>
<feature type="non-terminal residue" evidence="1">
    <location>
        <position position="1"/>
    </location>
</feature>
<protein>
    <submittedName>
        <fullName evidence="1">Uncharacterized protein</fullName>
    </submittedName>
</protein>
<dbReference type="EMBL" id="BART01024117">
    <property type="protein sequence ID" value="GAH00805.1"/>
    <property type="molecule type" value="Genomic_DNA"/>
</dbReference>
<reference evidence="1" key="1">
    <citation type="journal article" date="2014" name="Front. Microbiol.">
        <title>High frequency of phylogenetically diverse reductive dehalogenase-homologous genes in deep subseafloor sedimentary metagenomes.</title>
        <authorList>
            <person name="Kawai M."/>
            <person name="Futagami T."/>
            <person name="Toyoda A."/>
            <person name="Takaki Y."/>
            <person name="Nishi S."/>
            <person name="Hori S."/>
            <person name="Arai W."/>
            <person name="Tsubouchi T."/>
            <person name="Morono Y."/>
            <person name="Uchiyama I."/>
            <person name="Ito T."/>
            <person name="Fujiyama A."/>
            <person name="Inagaki F."/>
            <person name="Takami H."/>
        </authorList>
    </citation>
    <scope>NUCLEOTIDE SEQUENCE</scope>
    <source>
        <strain evidence="1">Expedition CK06-06</strain>
    </source>
</reference>
<organism evidence="1">
    <name type="scientific">marine sediment metagenome</name>
    <dbReference type="NCBI Taxonomy" id="412755"/>
    <lineage>
        <taxon>unclassified sequences</taxon>
        <taxon>metagenomes</taxon>
        <taxon>ecological metagenomes</taxon>
    </lineage>
</organism>
<comment type="caution">
    <text evidence="1">The sequence shown here is derived from an EMBL/GenBank/DDBJ whole genome shotgun (WGS) entry which is preliminary data.</text>
</comment>
<dbReference type="AlphaFoldDB" id="X1CXM0"/>